<dbReference type="RefSeq" id="WP_066193545.1">
    <property type="nucleotide sequence ID" value="NZ_CP194732.1"/>
</dbReference>
<feature type="domain" description="GP-PDE" evidence="1">
    <location>
        <begin position="3"/>
        <end position="240"/>
    </location>
</feature>
<dbReference type="AlphaFoldDB" id="A0A2N0ZBY4"/>
<dbReference type="CDD" id="cd08563">
    <property type="entry name" value="GDPD_TtGDE_like"/>
    <property type="match status" value="1"/>
</dbReference>
<dbReference type="InterPro" id="IPR030395">
    <property type="entry name" value="GP_PDE_dom"/>
</dbReference>
<dbReference type="InterPro" id="IPR017946">
    <property type="entry name" value="PLC-like_Pdiesterase_TIM-brl"/>
</dbReference>
<keyword evidence="3" id="KW-1185">Reference proteome</keyword>
<gene>
    <name evidence="2" type="ORF">CWS20_21085</name>
</gene>
<sequence length="240" mass="26999">MSRMIFAHRGLSGRYPENTMAAFEAALQTGAHGIELDVQLSKDGQLVIIHDEEVNRTTDGTGYIRDFKYEDIKQLDAGSWFNKASYGIAIPTLDEVFEWATKQNNHLMINVELKNDVIRYEGMEEKVLALINRYGISDRIILSSFNPESLRKIRMLDSDIQIGYLILGMQKNAVTVAENIGANAIHCEAVFALSEYGQKAIERGLPLRVYTINTLSEGEKLLAAGTEVIMTDYPDLFMQK</sequence>
<organism evidence="2 3">
    <name type="scientific">Cytobacillus horneckiae</name>
    <dbReference type="NCBI Taxonomy" id="549687"/>
    <lineage>
        <taxon>Bacteria</taxon>
        <taxon>Bacillati</taxon>
        <taxon>Bacillota</taxon>
        <taxon>Bacilli</taxon>
        <taxon>Bacillales</taxon>
        <taxon>Bacillaceae</taxon>
        <taxon>Cytobacillus</taxon>
    </lineage>
</organism>
<dbReference type="PROSITE" id="PS51704">
    <property type="entry name" value="GP_PDE"/>
    <property type="match status" value="1"/>
</dbReference>
<dbReference type="SUPFAM" id="SSF51695">
    <property type="entry name" value="PLC-like phosphodiesterases"/>
    <property type="match status" value="1"/>
</dbReference>
<comment type="caution">
    <text evidence="2">The sequence shown here is derived from an EMBL/GenBank/DDBJ whole genome shotgun (WGS) entry which is preliminary data.</text>
</comment>
<evidence type="ECO:0000313" key="2">
    <source>
        <dbReference type="EMBL" id="PKG27010.1"/>
    </source>
</evidence>
<dbReference type="Gene3D" id="3.20.20.190">
    <property type="entry name" value="Phosphatidylinositol (PI) phosphodiesterase"/>
    <property type="match status" value="1"/>
</dbReference>
<dbReference type="Proteomes" id="UP000233343">
    <property type="component" value="Unassembled WGS sequence"/>
</dbReference>
<proteinExistence type="predicted"/>
<evidence type="ECO:0000313" key="3">
    <source>
        <dbReference type="Proteomes" id="UP000233343"/>
    </source>
</evidence>
<accession>A0A2N0ZBY4</accession>
<reference evidence="2 3" key="1">
    <citation type="journal article" date="2010" name="Int. J. Syst. Evol. Microbiol.">
        <title>Bacillus horneckiae sp. nov., isolated from a spacecraft-assembly clean room.</title>
        <authorList>
            <person name="Vaishampayan P."/>
            <person name="Probst A."/>
            <person name="Krishnamurthi S."/>
            <person name="Ghosh S."/>
            <person name="Osman S."/>
            <person name="McDowall A."/>
            <person name="Ruckmani A."/>
            <person name="Mayilraj S."/>
            <person name="Venkateswaran K."/>
        </authorList>
    </citation>
    <scope>NUCLEOTIDE SEQUENCE [LARGE SCALE GENOMIC DNA]</scope>
    <source>
        <strain evidence="3">1PO1SC</strain>
    </source>
</reference>
<dbReference type="PANTHER" id="PTHR46211">
    <property type="entry name" value="GLYCEROPHOSPHORYL DIESTER PHOSPHODIESTERASE"/>
    <property type="match status" value="1"/>
</dbReference>
<dbReference type="GO" id="GO:0006629">
    <property type="term" value="P:lipid metabolic process"/>
    <property type="evidence" value="ECO:0007669"/>
    <property type="project" value="InterPro"/>
</dbReference>
<name>A0A2N0ZBY4_9BACI</name>
<dbReference type="EMBL" id="PISD01000052">
    <property type="protein sequence ID" value="PKG27010.1"/>
    <property type="molecule type" value="Genomic_DNA"/>
</dbReference>
<dbReference type="Pfam" id="PF03009">
    <property type="entry name" value="GDPD"/>
    <property type="match status" value="1"/>
</dbReference>
<dbReference type="PANTHER" id="PTHR46211:SF1">
    <property type="entry name" value="GLYCEROPHOSPHODIESTER PHOSPHODIESTERASE, CYTOPLASMIC"/>
    <property type="match status" value="1"/>
</dbReference>
<evidence type="ECO:0000259" key="1">
    <source>
        <dbReference type="PROSITE" id="PS51704"/>
    </source>
</evidence>
<protein>
    <submittedName>
        <fullName evidence="2">Glycerophosphodiester phosphodiesterase</fullName>
    </submittedName>
</protein>
<dbReference type="GO" id="GO:0008081">
    <property type="term" value="F:phosphoric diester hydrolase activity"/>
    <property type="evidence" value="ECO:0007669"/>
    <property type="project" value="InterPro"/>
</dbReference>